<gene>
    <name evidence="1" type="ORF">rCG_33120</name>
</gene>
<name>A6HDT3_RAT</name>
<accession>A6HDT3</accession>
<proteinExistence type="predicted"/>
<protein>
    <submittedName>
        <fullName evidence="1">RCG33120</fullName>
    </submittedName>
</protein>
<evidence type="ECO:0000313" key="1">
    <source>
        <dbReference type="EMBL" id="EDM04188.1"/>
    </source>
</evidence>
<feature type="non-terminal residue" evidence="1">
    <location>
        <position position="38"/>
    </location>
</feature>
<dbReference type="EMBL" id="CH473948">
    <property type="protein sequence ID" value="EDM04188.1"/>
    <property type="molecule type" value="Genomic_DNA"/>
</dbReference>
<reference evidence="1 2" key="1">
    <citation type="submission" date="2005-07" db="EMBL/GenBank/DDBJ databases">
        <authorList>
            <person name="Mural R.J."/>
            <person name="Li P.W."/>
            <person name="Adams M.D."/>
            <person name="Amanatides P.G."/>
            <person name="Baden-Tillson H."/>
            <person name="Barnstead M."/>
            <person name="Chin S.H."/>
            <person name="Dew I."/>
            <person name="Evans C.A."/>
            <person name="Ferriera S."/>
            <person name="Flanigan M."/>
            <person name="Fosler C."/>
            <person name="Glodek A."/>
            <person name="Gu Z."/>
            <person name="Holt R.A."/>
            <person name="Jennings D."/>
            <person name="Kraft C.L."/>
            <person name="Lu F."/>
            <person name="Nguyen T."/>
            <person name="Nusskern D.R."/>
            <person name="Pfannkoch C.M."/>
            <person name="Sitter C."/>
            <person name="Sutton G.G."/>
            <person name="Venter J.C."/>
            <person name="Wang Z."/>
            <person name="Woodage T."/>
            <person name="Zheng X.H."/>
            <person name="Zhong F."/>
        </authorList>
    </citation>
    <scope>NUCLEOTIDE SEQUENCE [LARGE SCALE GENOMIC DNA]</scope>
    <source>
        <strain>BN</strain>
        <strain evidence="2">Sprague-Dawley</strain>
    </source>
</reference>
<evidence type="ECO:0000313" key="2">
    <source>
        <dbReference type="Proteomes" id="UP000234681"/>
    </source>
</evidence>
<sequence>MVPWLRYLEILSKGLKRWFQNTKLRNTEEGDTPAAGKE</sequence>
<organism evidence="1 2">
    <name type="scientific">Rattus norvegicus</name>
    <name type="common">Rat</name>
    <dbReference type="NCBI Taxonomy" id="10116"/>
    <lineage>
        <taxon>Eukaryota</taxon>
        <taxon>Metazoa</taxon>
        <taxon>Chordata</taxon>
        <taxon>Craniata</taxon>
        <taxon>Vertebrata</taxon>
        <taxon>Euteleostomi</taxon>
        <taxon>Mammalia</taxon>
        <taxon>Eutheria</taxon>
        <taxon>Euarchontoglires</taxon>
        <taxon>Glires</taxon>
        <taxon>Rodentia</taxon>
        <taxon>Myomorpha</taxon>
        <taxon>Muroidea</taxon>
        <taxon>Muridae</taxon>
        <taxon>Murinae</taxon>
        <taxon>Rattus</taxon>
    </lineage>
</organism>
<dbReference type="Proteomes" id="UP000234681">
    <property type="component" value="Chromosome 10"/>
</dbReference>
<dbReference type="AlphaFoldDB" id="A6HDT3"/>